<gene>
    <name evidence="1" type="ORF">OEA41_010097</name>
</gene>
<proteinExistence type="predicted"/>
<comment type="caution">
    <text evidence="1">The sequence shown here is derived from an EMBL/GenBank/DDBJ whole genome shotgun (WGS) entry which is preliminary data.</text>
</comment>
<protein>
    <submittedName>
        <fullName evidence="1">Uncharacterized protein</fullName>
    </submittedName>
</protein>
<keyword evidence="2" id="KW-1185">Reference proteome</keyword>
<dbReference type="EMBL" id="JASNWA010000011">
    <property type="protein sequence ID" value="KAK3166972.1"/>
    <property type="molecule type" value="Genomic_DNA"/>
</dbReference>
<reference evidence="1" key="1">
    <citation type="submission" date="2022-11" db="EMBL/GenBank/DDBJ databases">
        <title>Chromosomal genome sequence assembly and mating type (MAT) locus characterization of the leprose asexual lichenized fungus Lepraria neglecta (Nyl.) Erichsen.</title>
        <authorList>
            <person name="Allen J.L."/>
            <person name="Pfeffer B."/>
        </authorList>
    </citation>
    <scope>NUCLEOTIDE SEQUENCE</scope>
    <source>
        <strain evidence="1">Allen 5258</strain>
    </source>
</reference>
<organism evidence="1 2">
    <name type="scientific">Lepraria neglecta</name>
    <dbReference type="NCBI Taxonomy" id="209136"/>
    <lineage>
        <taxon>Eukaryota</taxon>
        <taxon>Fungi</taxon>
        <taxon>Dikarya</taxon>
        <taxon>Ascomycota</taxon>
        <taxon>Pezizomycotina</taxon>
        <taxon>Lecanoromycetes</taxon>
        <taxon>OSLEUM clade</taxon>
        <taxon>Lecanoromycetidae</taxon>
        <taxon>Lecanorales</taxon>
        <taxon>Lecanorineae</taxon>
        <taxon>Stereocaulaceae</taxon>
        <taxon>Lepraria</taxon>
    </lineage>
</organism>
<evidence type="ECO:0000313" key="2">
    <source>
        <dbReference type="Proteomes" id="UP001276659"/>
    </source>
</evidence>
<sequence>MPLLSTPKDPSHCPYTDPDRQEFEQTRFHCCSKCLDTDEFMRDFLKHFESSSNTEPVEACKTLLLSPPGDPSDCPYTDSDRRECQQTRFHCCSKCLDTEEFMRDILKPFESSSSTEPLEAFLQRHKAIYKNVTPVSQPPPPPVSEIKDVTPMWQPPLPLFPEIMVPITADVHARRVIQRLAQRHNGKAFIEHLIALNHYTKNFAITINKDPPLKTYEDIARAHRWNVHNYSISQPKFNARGRAQAKVQLIVDYTIEHLRHKEAVFEFLGQFFKFTNLELQRIRNEATPRYEENLRKLFHEAATKATAEDMTKGAHNHQEMLLADPVYRSICALGTWRNNNTAGRPPAPVPLRTSYLDELETYWAFFDPLGKTHALDFARAWSWMARRKPELRYGEGEKKYDYPVHEIMQI</sequence>
<name>A0AAD9YZ62_9LECA</name>
<dbReference type="AlphaFoldDB" id="A0AAD9YZ62"/>
<evidence type="ECO:0000313" key="1">
    <source>
        <dbReference type="EMBL" id="KAK3166972.1"/>
    </source>
</evidence>
<accession>A0AAD9YZ62</accession>
<dbReference type="Proteomes" id="UP001276659">
    <property type="component" value="Unassembled WGS sequence"/>
</dbReference>